<dbReference type="Gene3D" id="3.40.50.970">
    <property type="match status" value="1"/>
</dbReference>
<evidence type="ECO:0000256" key="1">
    <source>
        <dbReference type="ARBA" id="ARBA00023002"/>
    </source>
</evidence>
<dbReference type="OrthoDB" id="9794954at2"/>
<dbReference type="InterPro" id="IPR002880">
    <property type="entry name" value="Pyrv_Fd/Flavodoxin_OxRdtase_N"/>
</dbReference>
<dbReference type="AlphaFoldDB" id="A0A0P6XM51"/>
<keyword evidence="1 4" id="KW-0560">Oxidoreductase</keyword>
<protein>
    <submittedName>
        <fullName evidence="4">2-ketoisovalerate ferredoxin oxidoreductase</fullName>
        <ecNumber evidence="4">1.2.7.7</ecNumber>
    </submittedName>
</protein>
<feature type="domain" description="Pyruvate flavodoxin/ferredoxin oxidoreductase pyrimidine binding" evidence="2">
    <location>
        <begin position="14"/>
        <end position="185"/>
    </location>
</feature>
<accession>A0A0P6XM51</accession>
<dbReference type="InterPro" id="IPR033412">
    <property type="entry name" value="PFOR_II"/>
</dbReference>
<dbReference type="NCBIfam" id="NF005507">
    <property type="entry name" value="PRK07119.1"/>
    <property type="match status" value="1"/>
</dbReference>
<organism evidence="4 5">
    <name type="scientific">Bellilinea caldifistulae</name>
    <dbReference type="NCBI Taxonomy" id="360411"/>
    <lineage>
        <taxon>Bacteria</taxon>
        <taxon>Bacillati</taxon>
        <taxon>Chloroflexota</taxon>
        <taxon>Anaerolineae</taxon>
        <taxon>Anaerolineales</taxon>
        <taxon>Anaerolineaceae</taxon>
        <taxon>Bellilinea</taxon>
    </lineage>
</organism>
<dbReference type="Pfam" id="PF17147">
    <property type="entry name" value="PFOR_II"/>
    <property type="match status" value="1"/>
</dbReference>
<dbReference type="Proteomes" id="UP000050514">
    <property type="component" value="Unassembled WGS sequence"/>
</dbReference>
<dbReference type="PANTHER" id="PTHR43088:SF1">
    <property type="entry name" value="SUBUNIT OF PYRUVATE:FLAVODOXIN OXIDOREDUCTASE"/>
    <property type="match status" value="1"/>
</dbReference>
<keyword evidence="5" id="KW-1185">Reference proteome</keyword>
<dbReference type="InterPro" id="IPR009014">
    <property type="entry name" value="Transketo_C/PFOR_II"/>
</dbReference>
<gene>
    <name evidence="4" type="ORF">AC812_06220</name>
</gene>
<dbReference type="EMBL" id="LGHJ01000012">
    <property type="protein sequence ID" value="KPL76270.1"/>
    <property type="molecule type" value="Genomic_DNA"/>
</dbReference>
<evidence type="ECO:0000259" key="3">
    <source>
        <dbReference type="Pfam" id="PF17147"/>
    </source>
</evidence>
<evidence type="ECO:0000259" key="2">
    <source>
        <dbReference type="Pfam" id="PF01855"/>
    </source>
</evidence>
<feature type="domain" description="Pyruvate:ferredoxin oxidoreductase core" evidence="3">
    <location>
        <begin position="248"/>
        <end position="342"/>
    </location>
</feature>
<dbReference type="Gene3D" id="3.40.50.920">
    <property type="match status" value="1"/>
</dbReference>
<reference evidence="4 5" key="1">
    <citation type="submission" date="2015-07" db="EMBL/GenBank/DDBJ databases">
        <title>Draft genome of Bellilinea caldifistulae DSM 17877.</title>
        <authorList>
            <person name="Hemp J."/>
            <person name="Ward L.M."/>
            <person name="Pace L.A."/>
            <person name="Fischer W.W."/>
        </authorList>
    </citation>
    <scope>NUCLEOTIDE SEQUENCE [LARGE SCALE GENOMIC DNA]</scope>
    <source>
        <strain evidence="4 5">GOMI-1</strain>
    </source>
</reference>
<dbReference type="InterPro" id="IPR052368">
    <property type="entry name" value="2-oxoacid_oxidoreductase"/>
</dbReference>
<dbReference type="EC" id="1.2.7.7" evidence="4"/>
<dbReference type="SUPFAM" id="SSF52922">
    <property type="entry name" value="TK C-terminal domain-like"/>
    <property type="match status" value="1"/>
</dbReference>
<proteinExistence type="predicted"/>
<comment type="caution">
    <text evidence="4">The sequence shown here is derived from an EMBL/GenBank/DDBJ whole genome shotgun (WGS) entry which is preliminary data.</text>
</comment>
<dbReference type="PANTHER" id="PTHR43088">
    <property type="entry name" value="SUBUNIT OF PYRUVATE:FLAVODOXIN OXIDOREDUCTASE-RELATED"/>
    <property type="match status" value="1"/>
</dbReference>
<sequence>MARELWKGNNAIAEAAVRAGLQAYFGYPITPQTELLEYLSARMPELGRAFVQAESELGAINMVYGAACTGARVMTSSSSPGISLMMEGISYIAGTEVPIVLVDVMRGGPGLGNIAPAQSDYNQIVHGGGHGDYNAIVLAPASIQESVDLTYEAFDLAEKYRAITVILIDGSIGQMMEPAEMPPMRPLKTEYPDWAVRGMVEHPGERRVLSSIYLDPPDEEAANLRMLRRWQQVEANEVRFKGYYLEDARFVVVGFGSAGRVALSAVRAARAEGIPVGLLRPITLKPFPVKALDELAQRVEGILVVEMNSGQMLEDVRRVVGGRVPVEFYGRLGGIIPMPDEVLEEIRRLSREPLTQDGHPRDRWLARMPRSN</sequence>
<evidence type="ECO:0000313" key="5">
    <source>
        <dbReference type="Proteomes" id="UP000050514"/>
    </source>
</evidence>
<dbReference type="GO" id="GO:0043807">
    <property type="term" value="F:3-methyl-2-oxobutanoate dehydrogenase (ferredoxin) activity"/>
    <property type="evidence" value="ECO:0007669"/>
    <property type="project" value="UniProtKB-EC"/>
</dbReference>
<dbReference type="RefSeq" id="WP_061919197.1">
    <property type="nucleotide sequence ID" value="NZ_DF967971.1"/>
</dbReference>
<dbReference type="STRING" id="360411.AC812_06220"/>
<name>A0A0P6XM51_9CHLR</name>
<dbReference type="Pfam" id="PF01855">
    <property type="entry name" value="POR_N"/>
    <property type="match status" value="1"/>
</dbReference>
<evidence type="ECO:0000313" key="4">
    <source>
        <dbReference type="EMBL" id="KPL76270.1"/>
    </source>
</evidence>
<dbReference type="PATRIC" id="fig|360411.5.peg.1369"/>
<dbReference type="InterPro" id="IPR029061">
    <property type="entry name" value="THDP-binding"/>
</dbReference>
<dbReference type="CDD" id="cd07034">
    <property type="entry name" value="TPP_PYR_PFOR_IOR-alpha_like"/>
    <property type="match status" value="1"/>
</dbReference>
<dbReference type="SUPFAM" id="SSF52518">
    <property type="entry name" value="Thiamin diphosphate-binding fold (THDP-binding)"/>
    <property type="match status" value="1"/>
</dbReference>